<dbReference type="GO" id="GO:0030132">
    <property type="term" value="C:clathrin coat of coated pit"/>
    <property type="evidence" value="ECO:0007669"/>
    <property type="project" value="InterPro"/>
</dbReference>
<evidence type="ECO:0000256" key="6">
    <source>
        <dbReference type="RuleBase" id="RU363137"/>
    </source>
</evidence>
<evidence type="ECO:0000256" key="4">
    <source>
        <dbReference type="ARBA" id="ARBA00023176"/>
    </source>
</evidence>
<evidence type="ECO:0000313" key="9">
    <source>
        <dbReference type="WBParaSite" id="TCLT_0000848701-mRNA-1"/>
    </source>
</evidence>
<dbReference type="STRING" id="103827.A0A0N5D639"/>
<dbReference type="AlphaFoldDB" id="A0A0N5D639"/>
<evidence type="ECO:0000313" key="8">
    <source>
        <dbReference type="Proteomes" id="UP000276776"/>
    </source>
</evidence>
<dbReference type="EMBL" id="UYYF01004638">
    <property type="protein sequence ID" value="VDN06039.1"/>
    <property type="molecule type" value="Genomic_DNA"/>
</dbReference>
<dbReference type="WBParaSite" id="TCLT_0000848701-mRNA-1">
    <property type="protein sequence ID" value="TCLT_0000848701-mRNA-1"/>
    <property type="gene ID" value="TCLT_0000848701"/>
</dbReference>
<protein>
    <recommendedName>
        <fullName evidence="6">Clathrin light chain</fullName>
    </recommendedName>
</protein>
<dbReference type="PANTHER" id="PTHR10639">
    <property type="entry name" value="CLATHRIN LIGHT CHAIN"/>
    <property type="match status" value="1"/>
</dbReference>
<comment type="similarity">
    <text evidence="2 6">Belongs to the clathrin light chain family.</text>
</comment>
<keyword evidence="8" id="KW-1185">Reference proteome</keyword>
<keyword evidence="3 6" id="KW-0472">Membrane</keyword>
<reference evidence="9" key="1">
    <citation type="submission" date="2017-02" db="UniProtKB">
        <authorList>
            <consortium name="WormBaseParasite"/>
        </authorList>
    </citation>
    <scope>IDENTIFICATION</scope>
</reference>
<dbReference type="GO" id="GO:0005198">
    <property type="term" value="F:structural molecule activity"/>
    <property type="evidence" value="ECO:0007669"/>
    <property type="project" value="InterPro"/>
</dbReference>
<accession>A0A0N5D639</accession>
<comment type="subcellular location">
    <subcellularLocation>
        <location evidence="1 6">Cytoplasmic vesicle membrane</location>
        <topology evidence="1 6">Peripheral membrane protein</topology>
        <orientation evidence="1 6">Cytoplasmic side</orientation>
    </subcellularLocation>
    <subcellularLocation>
        <location evidence="6">Membrane</location>
        <location evidence="6">Coated pit</location>
        <topology evidence="6">Peripheral membrane protein</topology>
        <orientation evidence="6">Cytoplasmic side</orientation>
    </subcellularLocation>
    <text evidence="6">Cytoplasmic face of coated pits and vesicles.</text>
</comment>
<keyword evidence="4 6" id="KW-0168">Coated pit</keyword>
<reference evidence="7 8" key="2">
    <citation type="submission" date="2018-11" db="EMBL/GenBank/DDBJ databases">
        <authorList>
            <consortium name="Pathogen Informatics"/>
        </authorList>
    </citation>
    <scope>NUCLEOTIDE SEQUENCE [LARGE SCALE GENOMIC DNA]</scope>
</reference>
<evidence type="ECO:0000256" key="5">
    <source>
        <dbReference type="ARBA" id="ARBA00023329"/>
    </source>
</evidence>
<dbReference type="PANTHER" id="PTHR10639:SF7">
    <property type="entry name" value="CLATHRIN LIGHT CHAIN"/>
    <property type="match status" value="1"/>
</dbReference>
<dbReference type="GO" id="GO:0030130">
    <property type="term" value="C:clathrin coat of trans-Golgi network vesicle"/>
    <property type="evidence" value="ECO:0007669"/>
    <property type="project" value="InterPro"/>
</dbReference>
<dbReference type="InterPro" id="IPR000996">
    <property type="entry name" value="Clathrin_L-chain"/>
</dbReference>
<comment type="function">
    <text evidence="6">Clathrin is the major protein of the polyhedral coat of coated pits and vesicles.</text>
</comment>
<evidence type="ECO:0000256" key="3">
    <source>
        <dbReference type="ARBA" id="ARBA00023136"/>
    </source>
</evidence>
<name>A0A0N5D639_THECL</name>
<dbReference type="GO" id="GO:0099631">
    <property type="term" value="C:postsynaptic endocytic zone cytoplasmic component"/>
    <property type="evidence" value="ECO:0007669"/>
    <property type="project" value="TreeGrafter"/>
</dbReference>
<keyword evidence="5 6" id="KW-0968">Cytoplasmic vesicle</keyword>
<evidence type="ECO:0000256" key="1">
    <source>
        <dbReference type="ARBA" id="ARBA00004180"/>
    </source>
</evidence>
<dbReference type="GO" id="GO:0030672">
    <property type="term" value="C:synaptic vesicle membrane"/>
    <property type="evidence" value="ECO:0007669"/>
    <property type="project" value="TreeGrafter"/>
</dbReference>
<organism evidence="9">
    <name type="scientific">Thelazia callipaeda</name>
    <name type="common">Oriental eyeworm</name>
    <name type="synonym">Parasitic nematode</name>
    <dbReference type="NCBI Taxonomy" id="103827"/>
    <lineage>
        <taxon>Eukaryota</taxon>
        <taxon>Metazoa</taxon>
        <taxon>Ecdysozoa</taxon>
        <taxon>Nematoda</taxon>
        <taxon>Chromadorea</taxon>
        <taxon>Rhabditida</taxon>
        <taxon>Spirurina</taxon>
        <taxon>Spiruromorpha</taxon>
        <taxon>Thelazioidea</taxon>
        <taxon>Thelaziidae</taxon>
        <taxon>Thelazia</taxon>
    </lineage>
</organism>
<dbReference type="Pfam" id="PF01086">
    <property type="entry name" value="Clathrin_lg_ch"/>
    <property type="match status" value="1"/>
</dbReference>
<proteinExistence type="inferred from homology"/>
<evidence type="ECO:0000313" key="7">
    <source>
        <dbReference type="EMBL" id="VDN06039.1"/>
    </source>
</evidence>
<evidence type="ECO:0000256" key="2">
    <source>
        <dbReference type="ARBA" id="ARBA00005263"/>
    </source>
</evidence>
<dbReference type="GO" id="GO:0032050">
    <property type="term" value="F:clathrin heavy chain binding"/>
    <property type="evidence" value="ECO:0007669"/>
    <property type="project" value="TreeGrafter"/>
</dbReference>
<dbReference type="OrthoDB" id="5512at2759"/>
<dbReference type="GO" id="GO:0072583">
    <property type="term" value="P:clathrin-dependent endocytosis"/>
    <property type="evidence" value="ECO:0007669"/>
    <property type="project" value="TreeGrafter"/>
</dbReference>
<dbReference type="GO" id="GO:0006886">
    <property type="term" value="P:intracellular protein transport"/>
    <property type="evidence" value="ECO:0007669"/>
    <property type="project" value="InterPro"/>
</dbReference>
<dbReference type="Proteomes" id="UP000276776">
    <property type="component" value="Unassembled WGS sequence"/>
</dbReference>
<sequence length="219" mass="24773">MSDPVAEFLAREQDVLAGIEDDSLGPLTQLNNGAVDSNGGFSRTLNALFVVQILLTNGSNFGLNRVIGLNEVLDLDMDLHTFGGTINSNGFQRPNSNSYSPVNSLLKVEPEKIKKWREDQKIMLDMKDKDEERKKNEMKAAGRKELEDWYAQRAEKLAKTRIANRKAEEDFILDRDSAKNGGEWERIVKLCEFNPKNSKNSSDLSRLKSLLLQLKTQKE</sequence>
<dbReference type="OMA" id="MIKWREE"/>
<gene>
    <name evidence="7" type="ORF">TCLT_LOCUS8476</name>
</gene>